<dbReference type="Pfam" id="PF21962">
    <property type="entry name" value="DUF6924"/>
    <property type="match status" value="1"/>
</dbReference>
<dbReference type="RefSeq" id="WP_285761460.1">
    <property type="nucleotide sequence ID" value="NZ_BSQG01000010.1"/>
</dbReference>
<reference evidence="2" key="1">
    <citation type="submission" date="2023-02" db="EMBL/GenBank/DDBJ databases">
        <title>Nocardiopsis ansamitocini NBRC 112285.</title>
        <authorList>
            <person name="Ichikawa N."/>
            <person name="Sato H."/>
            <person name="Tonouchi N."/>
        </authorList>
    </citation>
    <scope>NUCLEOTIDE SEQUENCE</scope>
    <source>
        <strain evidence="2">NBRC 112285</strain>
    </source>
</reference>
<dbReference type="Proteomes" id="UP001165092">
    <property type="component" value="Unassembled WGS sequence"/>
</dbReference>
<dbReference type="AlphaFoldDB" id="A0A9W6PAB5"/>
<sequence>MQPLPLTDDALIVRTDYSDDAVWTAVVEAVRAPSEDDGFLAYVDLLDDPAYTGAAKEELMALVPEGYGHTFLMVVDDVTVREPGHPLLVVDLSEEPGLAFRAAPRAIQSIENNLSIANMDFTDFYVEEGEVQQGF</sequence>
<keyword evidence="3" id="KW-1185">Reference proteome</keyword>
<organism evidence="2 3">
    <name type="scientific">Nocardiopsis ansamitocini</name>
    <dbReference type="NCBI Taxonomy" id="1670832"/>
    <lineage>
        <taxon>Bacteria</taxon>
        <taxon>Bacillati</taxon>
        <taxon>Actinomycetota</taxon>
        <taxon>Actinomycetes</taxon>
        <taxon>Streptosporangiales</taxon>
        <taxon>Nocardiopsidaceae</taxon>
        <taxon>Nocardiopsis</taxon>
    </lineage>
</organism>
<dbReference type="InterPro" id="IPR053832">
    <property type="entry name" value="DUF6924"/>
</dbReference>
<proteinExistence type="predicted"/>
<evidence type="ECO:0000313" key="2">
    <source>
        <dbReference type="EMBL" id="GLU49917.1"/>
    </source>
</evidence>
<dbReference type="EMBL" id="BSQG01000010">
    <property type="protein sequence ID" value="GLU49917.1"/>
    <property type="molecule type" value="Genomic_DNA"/>
</dbReference>
<accession>A0A9W6PAB5</accession>
<comment type="caution">
    <text evidence="2">The sequence shown here is derived from an EMBL/GenBank/DDBJ whole genome shotgun (WGS) entry which is preliminary data.</text>
</comment>
<protein>
    <recommendedName>
        <fullName evidence="1">DUF6924 domain-containing protein</fullName>
    </recommendedName>
</protein>
<name>A0A9W6PAB5_9ACTN</name>
<gene>
    <name evidence="2" type="ORF">Nans01_42680</name>
</gene>
<feature type="domain" description="DUF6924" evidence="1">
    <location>
        <begin position="10"/>
        <end position="127"/>
    </location>
</feature>
<evidence type="ECO:0000259" key="1">
    <source>
        <dbReference type="Pfam" id="PF21962"/>
    </source>
</evidence>
<evidence type="ECO:0000313" key="3">
    <source>
        <dbReference type="Proteomes" id="UP001165092"/>
    </source>
</evidence>